<comment type="caution">
    <text evidence="1">The sequence shown here is derived from an EMBL/GenBank/DDBJ whole genome shotgun (WGS) entry which is preliminary data.</text>
</comment>
<dbReference type="Proteomes" id="UP000176700">
    <property type="component" value="Unassembled WGS sequence"/>
</dbReference>
<organism evidence="1 2">
    <name type="scientific">Candidatus Ryanbacteria bacterium RIFCSPHIGHO2_01_45_13</name>
    <dbReference type="NCBI Taxonomy" id="1802112"/>
    <lineage>
        <taxon>Bacteria</taxon>
        <taxon>Candidatus Ryaniibacteriota</taxon>
    </lineage>
</organism>
<sequence>MNVQLIPTRTNNGQEKSFADLVRMYEEHRKNLVALDFEFLINFGQALLREGRIRKAIEITREALSYTDDRVDRAFVYLSLCRMYRMMTLMKNARAELRRAFKELGVEYPRSGFPPFFWSIIGLFFTKAYSKTGGRAPKETLKMQLKVALYEEAGLSTYYLRGSNLLMLQISFRAKKIAAELGPSLEMINWLGATGTLLAIINQRAFSEILLSRGDKIAKDLSLQYPQAKQQMWRALSADYLRKPQMSVRIFEQIISDYKNIVTMSDLRLICITMSCNYVIRGHTALASRAIEQLFTEYDKDCTEIFSCNKTFIEWYKIPSLSFGGETKKIEQILRNSRAIFASVDEEKWQITHYLGNVLIYYYLANQHDFEEVSNIFNRFNALRLSPERTFLEGGHYWVAKTYLLFELFYQDKANIPDIVKAISDLSRVQKHPSIQSHYFVLKAHMALIQGDYSSVRKNVEVAREIAAGIDNVWAECEADKIIMMLSYKERKITEAKEQFEGLQQKVKHLGWMGYQVQLEKYQNRYL</sequence>
<proteinExistence type="predicted"/>
<evidence type="ECO:0000313" key="1">
    <source>
        <dbReference type="EMBL" id="OGZ41651.1"/>
    </source>
</evidence>
<name>A0A1G2FVN4_9BACT</name>
<gene>
    <name evidence="1" type="ORF">A2W41_05055</name>
</gene>
<protein>
    <submittedName>
        <fullName evidence="1">Uncharacterized protein</fullName>
    </submittedName>
</protein>
<dbReference type="Gene3D" id="1.25.40.10">
    <property type="entry name" value="Tetratricopeptide repeat domain"/>
    <property type="match status" value="1"/>
</dbReference>
<reference evidence="1 2" key="1">
    <citation type="journal article" date="2016" name="Nat. Commun.">
        <title>Thousands of microbial genomes shed light on interconnected biogeochemical processes in an aquifer system.</title>
        <authorList>
            <person name="Anantharaman K."/>
            <person name="Brown C.T."/>
            <person name="Hug L.A."/>
            <person name="Sharon I."/>
            <person name="Castelle C.J."/>
            <person name="Probst A.J."/>
            <person name="Thomas B.C."/>
            <person name="Singh A."/>
            <person name="Wilkins M.J."/>
            <person name="Karaoz U."/>
            <person name="Brodie E.L."/>
            <person name="Williams K.H."/>
            <person name="Hubbard S.S."/>
            <person name="Banfield J.F."/>
        </authorList>
    </citation>
    <scope>NUCLEOTIDE SEQUENCE [LARGE SCALE GENOMIC DNA]</scope>
</reference>
<dbReference type="EMBL" id="MHNI01000027">
    <property type="protein sequence ID" value="OGZ41651.1"/>
    <property type="molecule type" value="Genomic_DNA"/>
</dbReference>
<dbReference type="SUPFAM" id="SSF48452">
    <property type="entry name" value="TPR-like"/>
    <property type="match status" value="1"/>
</dbReference>
<dbReference type="InterPro" id="IPR011990">
    <property type="entry name" value="TPR-like_helical_dom_sf"/>
</dbReference>
<accession>A0A1G2FVN4</accession>
<evidence type="ECO:0000313" key="2">
    <source>
        <dbReference type="Proteomes" id="UP000176700"/>
    </source>
</evidence>
<dbReference type="AlphaFoldDB" id="A0A1G2FVN4"/>